<dbReference type="SUPFAM" id="SSF53041">
    <property type="entry name" value="Resolvase-like"/>
    <property type="match status" value="1"/>
</dbReference>
<proteinExistence type="predicted"/>
<dbReference type="AlphaFoldDB" id="A0A1E4R712"/>
<reference evidence="2 3" key="1">
    <citation type="submission" date="2016-09" db="EMBL/GenBank/DDBJ databases">
        <title>Draft genome sequence of the soil isolate, Lysinibacillus fusiformis M5, a potential hypoxanthine producer.</title>
        <authorList>
            <person name="Gallegos-Monterrosa R."/>
            <person name="Maroti G."/>
            <person name="Balint B."/>
            <person name="Kovacs A.T."/>
        </authorList>
    </citation>
    <scope>NUCLEOTIDE SEQUENCE [LARGE SCALE GENOMIC DNA]</scope>
    <source>
        <strain evidence="2 3">M5</strain>
    </source>
</reference>
<name>A0A1E4R712_9BACI</name>
<protein>
    <recommendedName>
        <fullName evidence="1">Resolvase/invertase-type recombinase catalytic domain-containing protein</fullName>
    </recommendedName>
</protein>
<dbReference type="SMART" id="SM00857">
    <property type="entry name" value="Resolvase"/>
    <property type="match status" value="1"/>
</dbReference>
<dbReference type="RefSeq" id="WP_069481262.1">
    <property type="nucleotide sequence ID" value="NZ_JBGOGZ010000001.1"/>
</dbReference>
<gene>
    <name evidence="2" type="ORF">BG258_10285</name>
</gene>
<dbReference type="InterPro" id="IPR006120">
    <property type="entry name" value="Resolvase_HTH_dom"/>
</dbReference>
<evidence type="ECO:0000313" key="3">
    <source>
        <dbReference type="Proteomes" id="UP000094784"/>
    </source>
</evidence>
<dbReference type="GO" id="GO:0003677">
    <property type="term" value="F:DNA binding"/>
    <property type="evidence" value="ECO:0007669"/>
    <property type="project" value="InterPro"/>
</dbReference>
<dbReference type="EMBL" id="MECQ01000001">
    <property type="protein sequence ID" value="ODV56260.1"/>
    <property type="molecule type" value="Genomic_DNA"/>
</dbReference>
<organism evidence="2 3">
    <name type="scientific">Lysinibacillus fusiformis</name>
    <dbReference type="NCBI Taxonomy" id="28031"/>
    <lineage>
        <taxon>Bacteria</taxon>
        <taxon>Bacillati</taxon>
        <taxon>Bacillota</taxon>
        <taxon>Bacilli</taxon>
        <taxon>Bacillales</taxon>
        <taxon>Bacillaceae</taxon>
        <taxon>Lysinibacillus</taxon>
    </lineage>
</organism>
<evidence type="ECO:0000259" key="1">
    <source>
        <dbReference type="SMART" id="SM00857"/>
    </source>
</evidence>
<dbReference type="GO" id="GO:0000150">
    <property type="term" value="F:DNA strand exchange activity"/>
    <property type="evidence" value="ECO:0007669"/>
    <property type="project" value="InterPro"/>
</dbReference>
<dbReference type="OrthoDB" id="9797501at2"/>
<dbReference type="InterPro" id="IPR036162">
    <property type="entry name" value="Resolvase-like_N_sf"/>
</dbReference>
<sequence>MIYGYKRPLAGDELGKQQLLGIQLDQLFIETHPFAKKRHSLEELLMIIQPGDEIVVENLVVLADSLHQLLDVLNVLAKDLVKITFLEEQLSNSTVLQLNLTETVTLFSNLQTQLKSHATTFGLAEAKKAGKTIGRPKKSDENLRKAFDMYQSKTYSLLDIKNETGISKSTLYRYIDDVTKSSYEEEKHSKHE</sequence>
<feature type="domain" description="Resolvase/invertase-type recombinase catalytic" evidence="1">
    <location>
        <begin position="2"/>
        <end position="132"/>
    </location>
</feature>
<evidence type="ECO:0000313" key="2">
    <source>
        <dbReference type="EMBL" id="ODV56260.1"/>
    </source>
</evidence>
<dbReference type="Gene3D" id="3.40.50.1390">
    <property type="entry name" value="Resolvase, N-terminal catalytic domain"/>
    <property type="match status" value="1"/>
</dbReference>
<accession>A0A1E4R712</accession>
<dbReference type="InterPro" id="IPR006119">
    <property type="entry name" value="Resolv_N"/>
</dbReference>
<comment type="caution">
    <text evidence="2">The sequence shown here is derived from an EMBL/GenBank/DDBJ whole genome shotgun (WGS) entry which is preliminary data.</text>
</comment>
<dbReference type="Pfam" id="PF02796">
    <property type="entry name" value="HTH_7"/>
    <property type="match status" value="1"/>
</dbReference>
<dbReference type="Proteomes" id="UP000094784">
    <property type="component" value="Unassembled WGS sequence"/>
</dbReference>
<dbReference type="Pfam" id="PF00239">
    <property type="entry name" value="Resolvase"/>
    <property type="match status" value="1"/>
</dbReference>